<protein>
    <submittedName>
        <fullName evidence="1">Uncharacterized protein</fullName>
    </submittedName>
</protein>
<evidence type="ECO:0000313" key="1">
    <source>
        <dbReference type="EMBL" id="GFH44349.1"/>
    </source>
</evidence>
<gene>
    <name evidence="1" type="ORF">CTEN210_00823</name>
</gene>
<reference evidence="1 2" key="1">
    <citation type="journal article" date="2021" name="Sci. Rep.">
        <title>The genome of the diatom Chaetoceros tenuissimus carries an ancient integrated fragment of an extant virus.</title>
        <authorList>
            <person name="Hongo Y."/>
            <person name="Kimura K."/>
            <person name="Takaki Y."/>
            <person name="Yoshida Y."/>
            <person name="Baba S."/>
            <person name="Kobayashi G."/>
            <person name="Nagasaki K."/>
            <person name="Hano T."/>
            <person name="Tomaru Y."/>
        </authorList>
    </citation>
    <scope>NUCLEOTIDE SEQUENCE [LARGE SCALE GENOMIC DNA]</scope>
    <source>
        <strain evidence="1 2">NIES-3715</strain>
    </source>
</reference>
<dbReference type="AlphaFoldDB" id="A0AAD3CEV5"/>
<comment type="caution">
    <text evidence="1">The sequence shown here is derived from an EMBL/GenBank/DDBJ whole genome shotgun (WGS) entry which is preliminary data.</text>
</comment>
<proteinExistence type="predicted"/>
<dbReference type="Proteomes" id="UP001054902">
    <property type="component" value="Unassembled WGS sequence"/>
</dbReference>
<name>A0AAD3CEV5_9STRA</name>
<keyword evidence="2" id="KW-1185">Reference proteome</keyword>
<accession>A0AAD3CEV5</accession>
<sequence>MCKQMKDASSAWKHNLSDTGTRRSFAAPTLEDDSSGTTTTTSSCSKFSLELSLPERQVAKAFDCYFYVVHNYETVGRYGVDLIDALSHLRLLSRSSSCHEDACSSSPPVSRSNHEIICSFPLQSISSSSDSMREKKETLSSSTRRSSDNRALIPVINNRICHPFHLLSCLPLQEYILQRNKEEGLTKQCLFQSMKCCHWDNPRDLQRMQCIVQREHRILQPAIYSKSRIRCNSNVVLSLPVLGRHGEKDFASRVRSKCFEFLNDLQHPDERSSNVHVVKDDE</sequence>
<evidence type="ECO:0000313" key="2">
    <source>
        <dbReference type="Proteomes" id="UP001054902"/>
    </source>
</evidence>
<organism evidence="1 2">
    <name type="scientific">Chaetoceros tenuissimus</name>
    <dbReference type="NCBI Taxonomy" id="426638"/>
    <lineage>
        <taxon>Eukaryota</taxon>
        <taxon>Sar</taxon>
        <taxon>Stramenopiles</taxon>
        <taxon>Ochrophyta</taxon>
        <taxon>Bacillariophyta</taxon>
        <taxon>Coscinodiscophyceae</taxon>
        <taxon>Chaetocerotophycidae</taxon>
        <taxon>Chaetocerotales</taxon>
        <taxon>Chaetocerotaceae</taxon>
        <taxon>Chaetoceros</taxon>
    </lineage>
</organism>
<dbReference type="EMBL" id="BLLK01000019">
    <property type="protein sequence ID" value="GFH44349.1"/>
    <property type="molecule type" value="Genomic_DNA"/>
</dbReference>